<protein>
    <submittedName>
        <fullName evidence="2">Kinase-like domain-containing protein</fullName>
    </submittedName>
</protein>
<accession>A0A2Z6Q392</accession>
<dbReference type="OrthoDB" id="2384430at2759"/>
<dbReference type="PANTHER" id="PTHR45011:SF1">
    <property type="entry name" value="DAP3-BINDING CELL DEATH ENHANCER 1"/>
    <property type="match status" value="1"/>
</dbReference>
<keyword evidence="3" id="KW-1185">Reference proteome</keyword>
<dbReference type="EMBL" id="BLAL01000197">
    <property type="protein sequence ID" value="GES91042.1"/>
    <property type="molecule type" value="Genomic_DNA"/>
</dbReference>
<dbReference type="InterPro" id="IPR011990">
    <property type="entry name" value="TPR-like_helical_dom_sf"/>
</dbReference>
<name>A0A2Z6Q392_9GLOM</name>
<keyword evidence="2" id="KW-0808">Transferase</keyword>
<dbReference type="EMBL" id="BEXD01000073">
    <property type="protein sequence ID" value="GBB83985.1"/>
    <property type="molecule type" value="Genomic_DNA"/>
</dbReference>
<dbReference type="Gene3D" id="1.25.40.10">
    <property type="entry name" value="Tetratricopeptide repeat domain"/>
    <property type="match status" value="1"/>
</dbReference>
<dbReference type="SUPFAM" id="SSF81901">
    <property type="entry name" value="HCP-like"/>
    <property type="match status" value="1"/>
</dbReference>
<sequence>MQSANNITNDSKYEFSRIIQNFHKIDIEETEPTTQNINENMYEGLSFIIDELADIYFKAANEGKEQNVRKQQILDYINDYEINLQEINKCLLNTQNNSNSIFLLGYFTFYGIGTNINKPKAFELYKKAAKLENMTAQLVLAEIYIHGKGPKKDNVLAFDLTKKLAEKEYLAGINLLGYCYGCGVGTDINMVKAFELYKKAADLGNSIAQYNIGLLYQYGLGIGQDMSQAIYWYKKSAEQGYQYSQEKLMMLN</sequence>
<evidence type="ECO:0000313" key="1">
    <source>
        <dbReference type="EMBL" id="GBB83985.1"/>
    </source>
</evidence>
<dbReference type="Pfam" id="PF08238">
    <property type="entry name" value="Sel1"/>
    <property type="match status" value="4"/>
</dbReference>
<reference evidence="1 3" key="1">
    <citation type="submission" date="2017-11" db="EMBL/GenBank/DDBJ databases">
        <title>The genome of Rhizophagus clarus HR1 reveals common genetic basis of auxotrophy among arbuscular mycorrhizal fungi.</title>
        <authorList>
            <person name="Kobayashi Y."/>
        </authorList>
    </citation>
    <scope>NUCLEOTIDE SEQUENCE [LARGE SCALE GENOMIC DNA]</scope>
    <source>
        <strain evidence="1 3">HR1</strain>
    </source>
</reference>
<reference evidence="2" key="2">
    <citation type="submission" date="2019-10" db="EMBL/GenBank/DDBJ databases">
        <title>Conservation and host-specific expression of non-tandemly repeated heterogenous ribosome RNA gene in arbuscular mycorrhizal fungi.</title>
        <authorList>
            <person name="Maeda T."/>
            <person name="Kobayashi Y."/>
            <person name="Nakagawa T."/>
            <person name="Ezawa T."/>
            <person name="Yamaguchi K."/>
            <person name="Bino T."/>
            <person name="Nishimoto Y."/>
            <person name="Shigenobu S."/>
            <person name="Kawaguchi M."/>
        </authorList>
    </citation>
    <scope>NUCLEOTIDE SEQUENCE</scope>
    <source>
        <strain evidence="2">HR1</strain>
    </source>
</reference>
<dbReference type="InterPro" id="IPR052748">
    <property type="entry name" value="ISR_Activator"/>
</dbReference>
<evidence type="ECO:0000313" key="3">
    <source>
        <dbReference type="Proteomes" id="UP000247702"/>
    </source>
</evidence>
<dbReference type="PANTHER" id="PTHR45011">
    <property type="entry name" value="DAP3-BINDING CELL DEATH ENHANCER 1"/>
    <property type="match status" value="1"/>
</dbReference>
<dbReference type="SMART" id="SM00671">
    <property type="entry name" value="SEL1"/>
    <property type="match status" value="4"/>
</dbReference>
<gene>
    <name evidence="2" type="ORF">RCL2_001787600</name>
    <name evidence="1" type="ORF">RclHR1_10630003</name>
</gene>
<dbReference type="InterPro" id="IPR006597">
    <property type="entry name" value="Sel1-like"/>
</dbReference>
<dbReference type="GO" id="GO:0016301">
    <property type="term" value="F:kinase activity"/>
    <property type="evidence" value="ECO:0007669"/>
    <property type="project" value="UniProtKB-KW"/>
</dbReference>
<evidence type="ECO:0000313" key="2">
    <source>
        <dbReference type="EMBL" id="GES91042.1"/>
    </source>
</evidence>
<dbReference type="AlphaFoldDB" id="A0A2Z6Q392"/>
<keyword evidence="2" id="KW-0418">Kinase</keyword>
<dbReference type="Proteomes" id="UP000615446">
    <property type="component" value="Unassembled WGS sequence"/>
</dbReference>
<organism evidence="1 3">
    <name type="scientific">Rhizophagus clarus</name>
    <dbReference type="NCBI Taxonomy" id="94130"/>
    <lineage>
        <taxon>Eukaryota</taxon>
        <taxon>Fungi</taxon>
        <taxon>Fungi incertae sedis</taxon>
        <taxon>Mucoromycota</taxon>
        <taxon>Glomeromycotina</taxon>
        <taxon>Glomeromycetes</taxon>
        <taxon>Glomerales</taxon>
        <taxon>Glomeraceae</taxon>
        <taxon>Rhizophagus</taxon>
    </lineage>
</organism>
<proteinExistence type="predicted"/>
<dbReference type="Proteomes" id="UP000247702">
    <property type="component" value="Unassembled WGS sequence"/>
</dbReference>
<comment type="caution">
    <text evidence="1">The sequence shown here is derived from an EMBL/GenBank/DDBJ whole genome shotgun (WGS) entry which is preliminary data.</text>
</comment>